<evidence type="ECO:0000256" key="2">
    <source>
        <dbReference type="ARBA" id="ARBA00001958"/>
    </source>
</evidence>
<keyword evidence="9" id="KW-0808">Transferase</keyword>
<evidence type="ECO:0000259" key="12">
    <source>
        <dbReference type="SMART" id="SM00941"/>
    </source>
</evidence>
<evidence type="ECO:0000256" key="11">
    <source>
        <dbReference type="ARBA" id="ARBA00048525"/>
    </source>
</evidence>
<dbReference type="InterPro" id="IPR017872">
    <property type="entry name" value="Pyrmidine_PPase_CS"/>
</dbReference>
<dbReference type="Pfam" id="PF00591">
    <property type="entry name" value="Glycos_transf_3"/>
    <property type="match status" value="1"/>
</dbReference>
<evidence type="ECO:0000256" key="7">
    <source>
        <dbReference type="ARBA" id="ARBA00014680"/>
    </source>
</evidence>
<dbReference type="InterPro" id="IPR036566">
    <property type="entry name" value="PYNP-like_C_sf"/>
</dbReference>
<dbReference type="GO" id="GO:0009032">
    <property type="term" value="F:thymidine phosphorylase activity"/>
    <property type="evidence" value="ECO:0007669"/>
    <property type="project" value="TreeGrafter"/>
</dbReference>
<dbReference type="InterPro" id="IPR018090">
    <property type="entry name" value="Pyrmidine_PPas_bac/euk"/>
</dbReference>
<evidence type="ECO:0000313" key="13">
    <source>
        <dbReference type="EMBL" id="OAG94660.1"/>
    </source>
</evidence>
<dbReference type="InterPro" id="IPR017459">
    <property type="entry name" value="Glycosyl_Trfase_fam3_N_dom"/>
</dbReference>
<dbReference type="SUPFAM" id="SSF52418">
    <property type="entry name" value="Nucleoside phosphorylase/phosphoribosyltransferase catalytic domain"/>
    <property type="match status" value="1"/>
</dbReference>
<dbReference type="EMBL" id="MWPS01000016">
    <property type="protein sequence ID" value="OPG16626.1"/>
    <property type="molecule type" value="Genomic_DNA"/>
</dbReference>
<dbReference type="Pfam" id="PF02885">
    <property type="entry name" value="Glycos_trans_3N"/>
    <property type="match status" value="1"/>
</dbReference>
<dbReference type="EC" id="2.4.2.2" evidence="6"/>
<dbReference type="InterPro" id="IPR035902">
    <property type="entry name" value="Nuc_phospho_transferase"/>
</dbReference>
<evidence type="ECO:0000256" key="1">
    <source>
        <dbReference type="ARBA" id="ARBA00001066"/>
    </source>
</evidence>
<evidence type="ECO:0000313" key="16">
    <source>
        <dbReference type="Proteomes" id="UP000190229"/>
    </source>
</evidence>
<dbReference type="InterPro" id="IPR013102">
    <property type="entry name" value="PYNP_C"/>
</dbReference>
<keyword evidence="8" id="KW-0328">Glycosyltransferase</keyword>
<dbReference type="InterPro" id="IPR036320">
    <property type="entry name" value="Glycosyl_Trfase_fam3_N_dom_sf"/>
</dbReference>
<comment type="similarity">
    <text evidence="4">Belongs to the thymidine/pyrimidine-nucleoside phosphorylase family.</text>
</comment>
<dbReference type="PANTHER" id="PTHR10515:SF0">
    <property type="entry name" value="THYMIDINE PHOSPHORYLASE"/>
    <property type="match status" value="1"/>
</dbReference>
<dbReference type="PIRSF" id="PIRSF000478">
    <property type="entry name" value="TP_PyNP"/>
    <property type="match status" value="1"/>
</dbReference>
<evidence type="ECO:0000256" key="3">
    <source>
        <dbReference type="ARBA" id="ARBA00003877"/>
    </source>
</evidence>
<evidence type="ECO:0000256" key="9">
    <source>
        <dbReference type="ARBA" id="ARBA00022679"/>
    </source>
</evidence>
<evidence type="ECO:0000256" key="4">
    <source>
        <dbReference type="ARBA" id="ARBA00006915"/>
    </source>
</evidence>
<dbReference type="GO" id="GO:0005829">
    <property type="term" value="C:cytosol"/>
    <property type="evidence" value="ECO:0007669"/>
    <property type="project" value="TreeGrafter"/>
</dbReference>
<dbReference type="SMART" id="SM00941">
    <property type="entry name" value="PYNP_C"/>
    <property type="match status" value="1"/>
</dbReference>
<protein>
    <recommendedName>
        <fullName evidence="7">Pyrimidine-nucleoside phosphorylase</fullName>
        <ecNumber evidence="6">2.4.2.2</ecNumber>
    </recommendedName>
</protein>
<comment type="subunit">
    <text evidence="5">Homodimer.</text>
</comment>
<dbReference type="Gene3D" id="1.20.970.10">
    <property type="entry name" value="Transferase, Pyrimidine Nucleoside Phosphorylase, Chain C"/>
    <property type="match status" value="1"/>
</dbReference>
<dbReference type="NCBIfam" id="TIGR02644">
    <property type="entry name" value="Y_phosphoryl"/>
    <property type="match status" value="1"/>
</dbReference>
<feature type="domain" description="Pyrimidine nucleoside phosphorylase C-terminal" evidence="12">
    <location>
        <begin position="344"/>
        <end position="418"/>
    </location>
</feature>
<dbReference type="STRING" id="1765683.B2M26_07130"/>
<dbReference type="Proteomes" id="UP000077421">
    <property type="component" value="Unassembled WGS sequence"/>
</dbReference>
<dbReference type="FunFam" id="3.40.1030.10:FF:000003">
    <property type="entry name" value="Pyrimidine-nucleoside phosphorylase"/>
    <property type="match status" value="1"/>
</dbReference>
<dbReference type="Gene3D" id="3.90.1170.30">
    <property type="entry name" value="Pyrimidine nucleoside phosphorylase-like, C-terminal domain"/>
    <property type="match status" value="1"/>
</dbReference>
<dbReference type="RefSeq" id="WP_067561786.1">
    <property type="nucleotide sequence ID" value="NZ_LSUQ01000007.1"/>
</dbReference>
<dbReference type="GO" id="GO:0006213">
    <property type="term" value="P:pyrimidine nucleoside metabolic process"/>
    <property type="evidence" value="ECO:0007669"/>
    <property type="project" value="InterPro"/>
</dbReference>
<dbReference type="Gene3D" id="3.40.1030.10">
    <property type="entry name" value="Nucleoside phosphorylase/phosphoribosyltransferase catalytic domain"/>
    <property type="match status" value="1"/>
</dbReference>
<organism evidence="13 15">
    <name type="scientific">Ferroacidibacillus organovorans</name>
    <dbReference type="NCBI Taxonomy" id="1765683"/>
    <lineage>
        <taxon>Bacteria</taxon>
        <taxon>Bacillati</taxon>
        <taxon>Bacillota</taxon>
        <taxon>Bacilli</taxon>
        <taxon>Bacillales</taxon>
        <taxon>Alicyclobacillaceae</taxon>
        <taxon>Ferroacidibacillus</taxon>
    </lineage>
</organism>
<gene>
    <name evidence="13" type="primary">deoA</name>
    <name evidence="13" type="ORF">AYW79_03695</name>
    <name evidence="14" type="ORF">B2M26_07130</name>
</gene>
<proteinExistence type="inferred from homology"/>
<dbReference type="Pfam" id="PF07831">
    <property type="entry name" value="PYNP_C"/>
    <property type="match status" value="1"/>
</dbReference>
<dbReference type="SUPFAM" id="SSF47648">
    <property type="entry name" value="Nucleoside phosphorylase/phosphoribosyltransferase N-terminal domain"/>
    <property type="match status" value="1"/>
</dbReference>
<name>A0A162T3R6_9BACL</name>
<dbReference type="SUPFAM" id="SSF54680">
    <property type="entry name" value="Pyrimidine nucleoside phosphorylase C-terminal domain"/>
    <property type="match status" value="1"/>
</dbReference>
<comment type="catalytic activity">
    <reaction evidence="10">
        <text>uridine + phosphate = alpha-D-ribose 1-phosphate + uracil</text>
        <dbReference type="Rhea" id="RHEA:24388"/>
        <dbReference type="ChEBI" id="CHEBI:16704"/>
        <dbReference type="ChEBI" id="CHEBI:17568"/>
        <dbReference type="ChEBI" id="CHEBI:43474"/>
        <dbReference type="ChEBI" id="CHEBI:57720"/>
        <dbReference type="EC" id="2.4.2.2"/>
    </reaction>
</comment>
<accession>A0A162T3R6</accession>
<dbReference type="Proteomes" id="UP000190229">
    <property type="component" value="Unassembled WGS sequence"/>
</dbReference>
<evidence type="ECO:0000313" key="14">
    <source>
        <dbReference type="EMBL" id="OPG16626.1"/>
    </source>
</evidence>
<evidence type="ECO:0000256" key="5">
    <source>
        <dbReference type="ARBA" id="ARBA00011738"/>
    </source>
</evidence>
<dbReference type="NCBIfam" id="NF004490">
    <property type="entry name" value="PRK05820.1"/>
    <property type="match status" value="1"/>
</dbReference>
<reference evidence="13 15" key="1">
    <citation type="submission" date="2016-02" db="EMBL/GenBank/DDBJ databases">
        <title>Draft genome sequence of Acidibacillus ferrooxidans SLC66.</title>
        <authorList>
            <person name="Oliveira G."/>
            <person name="Nancucheo I."/>
            <person name="Dall'Agnol H."/>
            <person name="Johnson B."/>
            <person name="Oliveira R."/>
            <person name="Nunes G.L."/>
            <person name="Tzotzos G."/>
            <person name="Orellana S.C."/>
            <person name="Salim A.C."/>
            <person name="Araujo F.M."/>
        </authorList>
    </citation>
    <scope>NUCLEOTIDE SEQUENCE [LARGE SCALE GENOMIC DNA]</scope>
    <source>
        <strain evidence="13 15">SLC66</strain>
    </source>
</reference>
<evidence type="ECO:0000313" key="15">
    <source>
        <dbReference type="Proteomes" id="UP000077421"/>
    </source>
</evidence>
<reference evidence="14 16" key="2">
    <citation type="submission" date="2017-02" db="EMBL/GenBank/DDBJ databases">
        <title>Draft genome of Acidibacillus ferrooxidans Huett2.</title>
        <authorList>
            <person name="Schopf S."/>
        </authorList>
    </citation>
    <scope>NUCLEOTIDE SEQUENCE [LARGE SCALE GENOMIC DNA]</scope>
    <source>
        <strain evidence="14 16">Huett2</strain>
    </source>
</reference>
<dbReference type="GO" id="GO:0004645">
    <property type="term" value="F:1,4-alpha-oligoglucan phosphorylase activity"/>
    <property type="evidence" value="ECO:0007669"/>
    <property type="project" value="InterPro"/>
</dbReference>
<comment type="catalytic activity">
    <reaction evidence="11">
        <text>thymidine + phosphate = 2-deoxy-alpha-D-ribose 1-phosphate + thymine</text>
        <dbReference type="Rhea" id="RHEA:16037"/>
        <dbReference type="ChEBI" id="CHEBI:17748"/>
        <dbReference type="ChEBI" id="CHEBI:17821"/>
        <dbReference type="ChEBI" id="CHEBI:43474"/>
        <dbReference type="ChEBI" id="CHEBI:57259"/>
        <dbReference type="EC" id="2.4.2.2"/>
    </reaction>
</comment>
<dbReference type="AlphaFoldDB" id="A0A162T3R6"/>
<dbReference type="OrthoDB" id="9763887at2"/>
<evidence type="ECO:0000256" key="10">
    <source>
        <dbReference type="ARBA" id="ARBA00048453"/>
    </source>
</evidence>
<comment type="caution">
    <text evidence="13">The sequence shown here is derived from an EMBL/GenBank/DDBJ whole genome shotgun (WGS) entry which is preliminary data.</text>
</comment>
<comment type="catalytic activity">
    <reaction evidence="1">
        <text>2'-deoxyuridine + phosphate = 2-deoxy-alpha-D-ribose 1-phosphate + uracil</text>
        <dbReference type="Rhea" id="RHEA:22824"/>
        <dbReference type="ChEBI" id="CHEBI:16450"/>
        <dbReference type="ChEBI" id="CHEBI:17568"/>
        <dbReference type="ChEBI" id="CHEBI:43474"/>
        <dbReference type="ChEBI" id="CHEBI:57259"/>
        <dbReference type="EC" id="2.4.2.2"/>
    </reaction>
</comment>
<evidence type="ECO:0000256" key="8">
    <source>
        <dbReference type="ARBA" id="ARBA00022676"/>
    </source>
</evidence>
<keyword evidence="16" id="KW-1185">Reference proteome</keyword>
<dbReference type="GO" id="GO:0006206">
    <property type="term" value="P:pyrimidine nucleobase metabolic process"/>
    <property type="evidence" value="ECO:0007669"/>
    <property type="project" value="InterPro"/>
</dbReference>
<dbReference type="InterPro" id="IPR000312">
    <property type="entry name" value="Glycosyl_Trfase_fam3"/>
</dbReference>
<dbReference type="PANTHER" id="PTHR10515">
    <property type="entry name" value="THYMIDINE PHOSPHORYLASE"/>
    <property type="match status" value="1"/>
</dbReference>
<comment type="function">
    <text evidence="3">Catalyzes phosphorolysis of the pyrimidine nucleosides uridine, thymidine and 2'-deoxyuridine with the formation of the corresponding pyrimidine base and ribose-1-phosphate.</text>
</comment>
<dbReference type="EMBL" id="LSUQ01000007">
    <property type="protein sequence ID" value="OAG94660.1"/>
    <property type="molecule type" value="Genomic_DNA"/>
</dbReference>
<dbReference type="PROSITE" id="PS00647">
    <property type="entry name" value="THYMID_PHOSPHORYLASE"/>
    <property type="match status" value="1"/>
</dbReference>
<comment type="cofactor">
    <cofactor evidence="2">
        <name>K(+)</name>
        <dbReference type="ChEBI" id="CHEBI:29103"/>
    </cofactor>
</comment>
<evidence type="ECO:0000256" key="6">
    <source>
        <dbReference type="ARBA" id="ARBA00011889"/>
    </source>
</evidence>
<dbReference type="InterPro" id="IPR000053">
    <property type="entry name" value="Thymidine/pyrmidine_PPase"/>
</dbReference>
<sequence>MRMVDLIEKKKNSEALSEAEISFIVEGFTHGTIPDYQMAAWLMAVCFAGMNEDETAWLTHEMAHSGDVLDLSMISGPTVDKHSTGGVGDKTTLIVAPLAAALGMYVAKMSGRGLSHTGGTIDKLESIQAFETERTRDAFMEQVSTHGVAVVGQSEGLAPADKKMYALRDVTGTVASLPLIASSIMSKKIASGARHIVLDVKVGDGAFMNTLDDARALAKAMVEIGAKLGRSVCAVLSDMDQPLGRAIGNALEVRESIDVLRGGGPADLRDLSVYLTAKLVQLVEGGTLDDATKRVSHALATGAALKKFKEMVISQGGVWGDDEIYPEMHAAPVVRTITMSSAGYLSSIPARALGTIAMQLGAGREEKTSSIDHRVGLILFKKAGDEVRVGDEFAEIHAATEEDADRAALQLAVWMKTSSHAFAKRPLILDEINAFG</sequence>